<organism evidence="2 3">
    <name type="scientific">Nitrososphaera gargensis (strain Ga9.2)</name>
    <dbReference type="NCBI Taxonomy" id="1237085"/>
    <lineage>
        <taxon>Archaea</taxon>
        <taxon>Nitrososphaerota</taxon>
        <taxon>Nitrososphaeria</taxon>
        <taxon>Nitrososphaerales</taxon>
        <taxon>Nitrososphaeraceae</taxon>
        <taxon>Nitrososphaera</taxon>
    </lineage>
</organism>
<keyword evidence="1" id="KW-0812">Transmembrane</keyword>
<dbReference type="Proteomes" id="UP000008037">
    <property type="component" value="Chromosome"/>
</dbReference>
<dbReference type="GeneID" id="13797186"/>
<dbReference type="EMBL" id="CP002408">
    <property type="protein sequence ID" value="AFU60515.1"/>
    <property type="molecule type" value="Genomic_DNA"/>
</dbReference>
<keyword evidence="1" id="KW-0472">Membrane</keyword>
<dbReference type="RefSeq" id="WP_015020824.1">
    <property type="nucleotide sequence ID" value="NC_018719.1"/>
</dbReference>
<sequence length="135" mass="14989">MILSALPFAFHYYIFSRKGLFTKKTLGPEVTVYLIMVAASVPIFYLLAIGTAGLDMGAAAYHKRVDQRGLPVPQHRLHHASDQSKVFMIILMLVGGTAFSTAGGMKVGWFVILYQEFAKRIGTKKSEMQVLYIST</sequence>
<accession>K0IK49</accession>
<keyword evidence="3" id="KW-1185">Reference proteome</keyword>
<protein>
    <submittedName>
        <fullName evidence="2">K+ transporter family protein</fullName>
    </submittedName>
</protein>
<feature type="transmembrane region" description="Helical" evidence="1">
    <location>
        <begin position="86"/>
        <end position="112"/>
    </location>
</feature>
<dbReference type="OrthoDB" id="111943at2157"/>
<dbReference type="BioCyc" id="CNIT1237085:G1324-3376-MONOMER"/>
<reference evidence="2 3" key="1">
    <citation type="journal article" date="2012" name="Environ. Microbiol.">
        <title>The genome of the ammonia-oxidizing Candidatus Nitrososphaera gargensis: insights into metabolic versatility and environmental adaptations.</title>
        <authorList>
            <person name="Spang A."/>
            <person name="Poehlein A."/>
            <person name="Offre P."/>
            <person name="Zumbragel S."/>
            <person name="Haider S."/>
            <person name="Rychlik N."/>
            <person name="Nowka B."/>
            <person name="Schmeisser C."/>
            <person name="Lebedeva E.V."/>
            <person name="Rattei T."/>
            <person name="Bohm C."/>
            <person name="Schmid M."/>
            <person name="Galushko A."/>
            <person name="Hatzenpichler R."/>
            <person name="Weinmaier T."/>
            <person name="Daniel R."/>
            <person name="Schleper C."/>
            <person name="Spieck E."/>
            <person name="Streit W."/>
            <person name="Wagner M."/>
        </authorList>
    </citation>
    <scope>NUCLEOTIDE SEQUENCE [LARGE SCALE GENOMIC DNA]</scope>
    <source>
        <strain evidence="3">Ga9.2</strain>
    </source>
</reference>
<keyword evidence="1" id="KW-1133">Transmembrane helix</keyword>
<evidence type="ECO:0000256" key="1">
    <source>
        <dbReference type="SAM" id="Phobius"/>
    </source>
</evidence>
<dbReference type="KEGG" id="nga:Ngar_c33751"/>
<feature type="transmembrane region" description="Helical" evidence="1">
    <location>
        <begin position="30"/>
        <end position="54"/>
    </location>
</feature>
<dbReference type="InParanoid" id="K0IK49"/>
<dbReference type="STRING" id="1237085.Ngar_c33751"/>
<dbReference type="AlphaFoldDB" id="K0IK49"/>
<name>K0IK49_NITGG</name>
<evidence type="ECO:0000313" key="3">
    <source>
        <dbReference type="Proteomes" id="UP000008037"/>
    </source>
</evidence>
<gene>
    <name evidence="2" type="ordered locus">Ngar_c33751</name>
</gene>
<proteinExistence type="predicted"/>
<dbReference type="HOGENOM" id="CLU_1881148_0_0_2"/>
<evidence type="ECO:0000313" key="2">
    <source>
        <dbReference type="EMBL" id="AFU60515.1"/>
    </source>
</evidence>